<dbReference type="InterPro" id="IPR011701">
    <property type="entry name" value="MFS"/>
</dbReference>
<evidence type="ECO:0000256" key="4">
    <source>
        <dbReference type="ARBA" id="ARBA00022989"/>
    </source>
</evidence>
<dbReference type="GO" id="GO:0022857">
    <property type="term" value="F:transmembrane transporter activity"/>
    <property type="evidence" value="ECO:0007669"/>
    <property type="project" value="InterPro"/>
</dbReference>
<dbReference type="CDD" id="cd17319">
    <property type="entry name" value="MFS_ExuT_GudP_like"/>
    <property type="match status" value="1"/>
</dbReference>
<keyword evidence="5" id="KW-0472">Membrane</keyword>
<dbReference type="Gene3D" id="1.20.1250.20">
    <property type="entry name" value="MFS general substrate transporter like domains"/>
    <property type="match status" value="2"/>
</dbReference>
<evidence type="ECO:0000313" key="7">
    <source>
        <dbReference type="Proteomes" id="UP000829401"/>
    </source>
</evidence>
<keyword evidence="3" id="KW-0812">Transmembrane</keyword>
<evidence type="ECO:0000256" key="2">
    <source>
        <dbReference type="ARBA" id="ARBA00022448"/>
    </source>
</evidence>
<gene>
    <name evidence="6" type="ORF">K1I37_06110</name>
</gene>
<evidence type="ECO:0000256" key="1">
    <source>
        <dbReference type="ARBA" id="ARBA00004651"/>
    </source>
</evidence>
<reference evidence="7" key="1">
    <citation type="journal article" date="2022" name="G3 (Bethesda)">
        <title>Unveiling the complete genome sequence of Alicyclobacillus acidoterrestris DSM 3922T, a taint-producing strain.</title>
        <authorList>
            <person name="Leonardo I.C."/>
            <person name="Barreto Crespo M.T."/>
            <person name="Gaspar F.B."/>
        </authorList>
    </citation>
    <scope>NUCLEOTIDE SEQUENCE [LARGE SCALE GENOMIC DNA]</scope>
    <source>
        <strain evidence="7">DSM 3922</strain>
    </source>
</reference>
<dbReference type="InterPro" id="IPR036259">
    <property type="entry name" value="MFS_trans_sf"/>
</dbReference>
<dbReference type="InterPro" id="IPR020846">
    <property type="entry name" value="MFS_dom"/>
</dbReference>
<dbReference type="GO" id="GO:0005886">
    <property type="term" value="C:plasma membrane"/>
    <property type="evidence" value="ECO:0007669"/>
    <property type="project" value="UniProtKB-SubCell"/>
</dbReference>
<dbReference type="SUPFAM" id="SSF103473">
    <property type="entry name" value="MFS general substrate transporter"/>
    <property type="match status" value="1"/>
</dbReference>
<keyword evidence="2" id="KW-0813">Transport</keyword>
<evidence type="ECO:0000313" key="6">
    <source>
        <dbReference type="EMBL" id="UNO50061.1"/>
    </source>
</evidence>
<keyword evidence="4" id="KW-1133">Transmembrane helix</keyword>
<name>T0CU37_ALIAG</name>
<accession>A0A9E7CZD1</accession>
<dbReference type="InterPro" id="IPR000849">
    <property type="entry name" value="Sugar_P_transporter"/>
</dbReference>
<organism evidence="6 7">
    <name type="scientific">Alicyclobacillus acidoterrestris (strain ATCC 49025 / DSM 3922 / CIP 106132 / NCIMB 13137 / GD3B)</name>
    <dbReference type="NCBI Taxonomy" id="1356854"/>
    <lineage>
        <taxon>Bacteria</taxon>
        <taxon>Bacillati</taxon>
        <taxon>Bacillota</taxon>
        <taxon>Bacilli</taxon>
        <taxon>Bacillales</taxon>
        <taxon>Alicyclobacillaceae</taxon>
        <taxon>Alicyclobacillus</taxon>
    </lineage>
</organism>
<dbReference type="STRING" id="1356854.N007_14050"/>
<dbReference type="Pfam" id="PF07690">
    <property type="entry name" value="MFS_1"/>
    <property type="match status" value="1"/>
</dbReference>
<dbReference type="OrthoDB" id="9773404at2"/>
<proteinExistence type="predicted"/>
<dbReference type="eggNOG" id="COG2271">
    <property type="taxonomic scope" value="Bacteria"/>
</dbReference>
<dbReference type="PIRSF" id="PIRSF002808">
    <property type="entry name" value="Hexose_phosphate_transp"/>
    <property type="match status" value="1"/>
</dbReference>
<dbReference type="PANTHER" id="PTHR43791:SF100">
    <property type="entry name" value="SUGAR TRANSPORTER"/>
    <property type="match status" value="1"/>
</dbReference>
<dbReference type="AlphaFoldDB" id="T0CU37"/>
<sequence length="432" mass="47461">MAQVTKLASSRWWRLMPIIFITYSFAYVDRSNFGFGAAGGMTESLHITSGITSLIGALFFLGYFFFQIPGANYAEKKSAKKLLFWSMVLWGILAAATGVVTSVPLLLVDRFLLGIVESAVFPAMLILISNWFGKRERSRANTILILGNPATVLWMSIASGYLVQFFGWQWMFIIEGLVAIVWGGVWWLTVKDSPQHASWLTEQEKRDIAHVLQSEQTELQPVPNLWTAAKSGNVLSLMGVYFFWSVGIYGFIMWLPSILKQMSHEGIAATGWLSALPYLLAIFAMIGISYVSDKTLRRKAAVWPCLMLGGVLLYVSYQIGTQHFLVSYILLVIAGAALYAPYGPFFAVITEILPRNVAGGAMALVNSMGALGSFIGTYVVGLLNGSTGSPQASFLLMSIAMLLSGGLMLFVRKGRRRNGSGSEDVALPHVQR</sequence>
<dbReference type="PROSITE" id="PS50850">
    <property type="entry name" value="MFS"/>
    <property type="match status" value="1"/>
</dbReference>
<evidence type="ECO:0000256" key="3">
    <source>
        <dbReference type="ARBA" id="ARBA00022692"/>
    </source>
</evidence>
<dbReference type="PANTHER" id="PTHR43791">
    <property type="entry name" value="PERMEASE-RELATED"/>
    <property type="match status" value="1"/>
</dbReference>
<dbReference type="RefSeq" id="WP_021297968.1">
    <property type="nucleotide sequence ID" value="NZ_AURB01000165.1"/>
</dbReference>
<accession>T0CU37</accession>
<dbReference type="KEGG" id="aaco:K1I37_06110"/>
<keyword evidence="7" id="KW-1185">Reference proteome</keyword>
<evidence type="ECO:0000256" key="5">
    <source>
        <dbReference type="ARBA" id="ARBA00023136"/>
    </source>
</evidence>
<dbReference type="EMBL" id="CP080467">
    <property type="protein sequence ID" value="UNO50061.1"/>
    <property type="molecule type" value="Genomic_DNA"/>
</dbReference>
<protein>
    <submittedName>
        <fullName evidence="6">MFS transporter</fullName>
    </submittedName>
</protein>
<comment type="subcellular location">
    <subcellularLocation>
        <location evidence="1">Cell membrane</location>
        <topology evidence="1">Multi-pass membrane protein</topology>
    </subcellularLocation>
</comment>
<dbReference type="Proteomes" id="UP000829401">
    <property type="component" value="Chromosome"/>
</dbReference>